<dbReference type="eggNOG" id="ENOG502SJ1Z">
    <property type="taxonomic scope" value="Eukaryota"/>
</dbReference>
<organism evidence="2 3">
    <name type="scientific">Thermothielavioides terrestris (strain ATCC 38088 / NRRL 8126)</name>
    <name type="common">Thielavia terrestris</name>
    <dbReference type="NCBI Taxonomy" id="578455"/>
    <lineage>
        <taxon>Eukaryota</taxon>
        <taxon>Fungi</taxon>
        <taxon>Dikarya</taxon>
        <taxon>Ascomycota</taxon>
        <taxon>Pezizomycotina</taxon>
        <taxon>Sordariomycetes</taxon>
        <taxon>Sordariomycetidae</taxon>
        <taxon>Sordariales</taxon>
        <taxon>Chaetomiaceae</taxon>
        <taxon>Thermothielavioides</taxon>
        <taxon>Thermothielavioides terrestris</taxon>
    </lineage>
</organism>
<dbReference type="PANTHER" id="PTHR40788">
    <property type="entry name" value="CLR5 DOMAIN-CONTAINING PROTEIN-RELATED"/>
    <property type="match status" value="1"/>
</dbReference>
<dbReference type="EMBL" id="CP003009">
    <property type="protein sequence ID" value="AEO63288.1"/>
    <property type="molecule type" value="Genomic_DNA"/>
</dbReference>
<dbReference type="HOGENOM" id="CLU_1200520_0_0_1"/>
<protein>
    <submittedName>
        <fullName evidence="2">Uncharacterized protein</fullName>
    </submittedName>
</protein>
<keyword evidence="3" id="KW-1185">Reference proteome</keyword>
<gene>
    <name evidence="2" type="ORF">THITE_2108324</name>
</gene>
<dbReference type="RefSeq" id="XP_003649624.1">
    <property type="nucleotide sequence ID" value="XM_003649576.1"/>
</dbReference>
<accession>G2QQS8</accession>
<dbReference type="Proteomes" id="UP000008181">
    <property type="component" value="Chromosome 1"/>
</dbReference>
<proteinExistence type="predicted"/>
<feature type="region of interest" description="Disordered" evidence="1">
    <location>
        <begin position="205"/>
        <end position="231"/>
    </location>
</feature>
<name>G2QQS8_THETT</name>
<dbReference type="GeneID" id="11516755"/>
<dbReference type="OrthoDB" id="2922289at2759"/>
<evidence type="ECO:0000256" key="1">
    <source>
        <dbReference type="SAM" id="MobiDB-lite"/>
    </source>
</evidence>
<sequence length="231" mass="25620">MAEPSNSNVSLLKQLHADLVRKYKKHEAAIETLWRSFDATQRAACLKAGAAGGVVLRHSTDETLGDVCKFIPECNLRDIAESGPDFLLDLIKYRATTSLFQQYCGSQGGHPGDHAVIAEMERTRGLRHAQRFDRCFSLFLDENQYGESYRICGAVNEVAAPLLPAIRAGLCIPQSRGELILQRQLYLTQCLVILIDDILDEGSRTRVSKEMPRKSDKAASETLAKPTLDTV</sequence>
<dbReference type="KEGG" id="ttt:THITE_2108324"/>
<reference evidence="2 3" key="1">
    <citation type="journal article" date="2011" name="Nat. Biotechnol.">
        <title>Comparative genomic analysis of the thermophilic biomass-degrading fungi Myceliophthora thermophila and Thielavia terrestris.</title>
        <authorList>
            <person name="Berka R.M."/>
            <person name="Grigoriev I.V."/>
            <person name="Otillar R."/>
            <person name="Salamov A."/>
            <person name="Grimwood J."/>
            <person name="Reid I."/>
            <person name="Ishmael N."/>
            <person name="John T."/>
            <person name="Darmond C."/>
            <person name="Moisan M.-C."/>
            <person name="Henrissat B."/>
            <person name="Coutinho P.M."/>
            <person name="Lombard V."/>
            <person name="Natvig D.O."/>
            <person name="Lindquist E."/>
            <person name="Schmutz J."/>
            <person name="Lucas S."/>
            <person name="Harris P."/>
            <person name="Powlowski J."/>
            <person name="Bellemare A."/>
            <person name="Taylor D."/>
            <person name="Butler G."/>
            <person name="de Vries R.P."/>
            <person name="Allijn I.E."/>
            <person name="van den Brink J."/>
            <person name="Ushinsky S."/>
            <person name="Storms R."/>
            <person name="Powell A.J."/>
            <person name="Paulsen I.T."/>
            <person name="Elbourne L.D.H."/>
            <person name="Baker S.E."/>
            <person name="Magnuson J."/>
            <person name="LaBoissiere S."/>
            <person name="Clutterbuck A.J."/>
            <person name="Martinez D."/>
            <person name="Wogulis M."/>
            <person name="de Leon A.L."/>
            <person name="Rey M.W."/>
            <person name="Tsang A."/>
        </authorList>
    </citation>
    <scope>NUCLEOTIDE SEQUENCE [LARGE SCALE GENOMIC DNA]</scope>
    <source>
        <strain evidence="3">ATCC 38088 / NRRL 8126</strain>
    </source>
</reference>
<evidence type="ECO:0000313" key="2">
    <source>
        <dbReference type="EMBL" id="AEO63288.1"/>
    </source>
</evidence>
<evidence type="ECO:0000313" key="3">
    <source>
        <dbReference type="Proteomes" id="UP000008181"/>
    </source>
</evidence>
<dbReference type="PANTHER" id="PTHR40788:SF1">
    <property type="entry name" value="IPA PROTEIN"/>
    <property type="match status" value="1"/>
</dbReference>
<feature type="compositionally biased region" description="Basic and acidic residues" evidence="1">
    <location>
        <begin position="205"/>
        <end position="219"/>
    </location>
</feature>
<dbReference type="AlphaFoldDB" id="G2QQS8"/>